<dbReference type="RefSeq" id="WP_342698295.1">
    <property type="nucleotide sequence ID" value="NZ_JBCGUG010000017.1"/>
</dbReference>
<organism evidence="1 2">
    <name type="scientific">Enterobacter quasihormaechei</name>
    <dbReference type="NCBI Taxonomy" id="2529382"/>
    <lineage>
        <taxon>Bacteria</taxon>
        <taxon>Pseudomonadati</taxon>
        <taxon>Pseudomonadota</taxon>
        <taxon>Gammaproteobacteria</taxon>
        <taxon>Enterobacterales</taxon>
        <taxon>Enterobacteriaceae</taxon>
        <taxon>Enterobacter</taxon>
    </lineage>
</organism>
<gene>
    <name evidence="1" type="ORF">AAGT82_19190</name>
</gene>
<proteinExistence type="predicted"/>
<sequence>MYNNLPALTDSILWDNGLLATDYSVLDAEALRGALSRYLHAVSVLRSEWHNPENSPLSPWIARHDQVALYRPGLLSAERIILTDALEEAALRL</sequence>
<evidence type="ECO:0000313" key="2">
    <source>
        <dbReference type="Proteomes" id="UP001490940"/>
    </source>
</evidence>
<comment type="caution">
    <text evidence="1">The sequence shown here is derived from an EMBL/GenBank/DDBJ whole genome shotgun (WGS) entry which is preliminary data.</text>
</comment>
<protein>
    <submittedName>
        <fullName evidence="1">Uncharacterized protein</fullName>
    </submittedName>
</protein>
<reference evidence="1 2" key="1">
    <citation type="submission" date="2024-04" db="EMBL/GenBank/DDBJ databases">
        <title>Draft genome sequence of a multidrug-resistant Enterobacter quasihormaechei Hakim RU_CBWE strain isolated from pond surface water at the University of Rajshahi in Bangladesh.</title>
        <authorList>
            <person name="Raihan J."/>
            <person name="Islam M.S."/>
            <person name="Khan M.U."/>
            <person name="Romance M."/>
            <person name="Haque M.H."/>
        </authorList>
    </citation>
    <scope>NUCLEOTIDE SEQUENCE [LARGE SCALE GENOMIC DNA]</scope>
    <source>
        <strain evidence="1 2">Hakim RU_CBWE</strain>
    </source>
</reference>
<evidence type="ECO:0000313" key="1">
    <source>
        <dbReference type="EMBL" id="MEM0706527.1"/>
    </source>
</evidence>
<dbReference type="Proteomes" id="UP001490940">
    <property type="component" value="Unassembled WGS sequence"/>
</dbReference>
<dbReference type="EMBL" id="JBCGUG010000017">
    <property type="protein sequence ID" value="MEM0706527.1"/>
    <property type="molecule type" value="Genomic_DNA"/>
</dbReference>
<keyword evidence="2" id="KW-1185">Reference proteome</keyword>
<accession>A0ABU9PLV4</accession>
<name>A0ABU9PLV4_9ENTR</name>